<comment type="subcellular location">
    <subcellularLocation>
        <location evidence="1">Cytoplasm</location>
        <location evidence="1">Cytoskeleton</location>
    </subcellularLocation>
</comment>
<evidence type="ECO:0000256" key="2">
    <source>
        <dbReference type="ARBA" id="ARBA00022490"/>
    </source>
</evidence>
<dbReference type="OrthoDB" id="6431598at2759"/>
<feature type="region of interest" description="Disordered" evidence="5">
    <location>
        <begin position="68"/>
        <end position="91"/>
    </location>
</feature>
<feature type="compositionally biased region" description="Basic and acidic residues" evidence="5">
    <location>
        <begin position="68"/>
        <end position="87"/>
    </location>
</feature>
<dbReference type="InterPro" id="IPR043596">
    <property type="entry name" value="CFAP53/TCHP"/>
</dbReference>
<dbReference type="PANTHER" id="PTHR31183">
    <property type="entry name" value="TRICHOPLEIN KERATIN FILAMENT-BINDING PROTEIN FAMILY MEMBER"/>
    <property type="match status" value="1"/>
</dbReference>
<gene>
    <name evidence="6" type="ORF">Dbus_chr3Rg557</name>
</gene>
<feature type="coiled-coil region" evidence="4">
    <location>
        <begin position="227"/>
        <end position="275"/>
    </location>
</feature>
<evidence type="ECO:0000256" key="5">
    <source>
        <dbReference type="SAM" id="MobiDB-lite"/>
    </source>
</evidence>
<dbReference type="GO" id="GO:0045095">
    <property type="term" value="C:keratin filament"/>
    <property type="evidence" value="ECO:0007669"/>
    <property type="project" value="TreeGrafter"/>
</dbReference>
<keyword evidence="7" id="KW-1185">Reference proteome</keyword>
<name>A0A0M4F3I9_DROBS</name>
<dbReference type="Proteomes" id="UP000494163">
    <property type="component" value="Chromosome 3R"/>
</dbReference>
<evidence type="ECO:0000313" key="6">
    <source>
        <dbReference type="EMBL" id="ALC45807.1"/>
    </source>
</evidence>
<organism evidence="6 7">
    <name type="scientific">Drosophila busckii</name>
    <name type="common">Fruit fly</name>
    <dbReference type="NCBI Taxonomy" id="30019"/>
    <lineage>
        <taxon>Eukaryota</taxon>
        <taxon>Metazoa</taxon>
        <taxon>Ecdysozoa</taxon>
        <taxon>Arthropoda</taxon>
        <taxon>Hexapoda</taxon>
        <taxon>Insecta</taxon>
        <taxon>Pterygota</taxon>
        <taxon>Neoptera</taxon>
        <taxon>Endopterygota</taxon>
        <taxon>Diptera</taxon>
        <taxon>Brachycera</taxon>
        <taxon>Muscomorpha</taxon>
        <taxon>Ephydroidea</taxon>
        <taxon>Drosophilidae</taxon>
        <taxon>Drosophila</taxon>
    </lineage>
</organism>
<keyword evidence="3" id="KW-0206">Cytoskeleton</keyword>
<protein>
    <submittedName>
        <fullName evidence="6">CG17230</fullName>
    </submittedName>
</protein>
<keyword evidence="4" id="KW-0175">Coiled coil</keyword>
<sequence>MYDNIRRGSTTMSGRLNHQHAYYAWRREQEHNRVQATKEVNRYYDHWGQVTSRFENWTNKEYYDKAEQKLQTRKDQQQKQQELEARRGKLRQLLDTDNDAYDVELGRKRRPREAPNDLKTLERVNQTLKEQEQLKRKLEMEAKLYGRWRHGVDDEQLLYKSKSDNEVLAKLNWLDKQIAEQQKREEQEALAAERQLQLQQELSRTEETRKERELIREQEVKELRALQETHVSELKQRQQQAEKLKEEEQHFRVFLSELEKEKELLEESTALMIQQPDMSQAYNLKKIKIYIRNRSESFRKQISLCLDILERIAKYAFKPEQLQQLMAKYKEQLENEVLAYAQIEAMYESEAKYNLQRCEENWRELHLQRFSEINKFIEQEQQSLSAMLRENLAEQQSLVELRSTHLTGIEQTNKQLEQLNNQAQPEAIDCAADLASNASSATVLPPASSHVELAAVSSDDQLPKVTSSFSNLNLDVWQNMQAVHGGVDSPTLNKTRSMNVVTSQTAVPPKFARKRVAWT</sequence>
<accession>A0A0M4F3I9</accession>
<evidence type="ECO:0000313" key="7">
    <source>
        <dbReference type="Proteomes" id="UP000494163"/>
    </source>
</evidence>
<dbReference type="PANTHER" id="PTHR31183:SF2">
    <property type="entry name" value="TRICHOPLEIN KERATIN FILAMENT-BINDING PROTEIN"/>
    <property type="match status" value="1"/>
</dbReference>
<dbReference type="OMA" id="MSGRLNQ"/>
<reference evidence="6 7" key="1">
    <citation type="submission" date="2015-08" db="EMBL/GenBank/DDBJ databases">
        <title>Ancestral chromatin configuration constrains chromatin evolution on differentiating sex chromosomes in Drosophila.</title>
        <authorList>
            <person name="Zhou Q."/>
            <person name="Bachtrog D."/>
        </authorList>
    </citation>
    <scope>NUCLEOTIDE SEQUENCE [LARGE SCALE GENOMIC DNA]</scope>
    <source>
        <tissue evidence="6">Whole larvae</tissue>
    </source>
</reference>
<dbReference type="GO" id="GO:0006915">
    <property type="term" value="P:apoptotic process"/>
    <property type="evidence" value="ECO:0007669"/>
    <property type="project" value="TreeGrafter"/>
</dbReference>
<evidence type="ECO:0000256" key="4">
    <source>
        <dbReference type="SAM" id="Coils"/>
    </source>
</evidence>
<dbReference type="STRING" id="30019.A0A0M4F3I9"/>
<dbReference type="AlphaFoldDB" id="A0A0M4F3I9"/>
<keyword evidence="2" id="KW-0963">Cytoplasm</keyword>
<dbReference type="EMBL" id="CP012526">
    <property type="protein sequence ID" value="ALC45807.1"/>
    <property type="molecule type" value="Genomic_DNA"/>
</dbReference>
<evidence type="ECO:0000256" key="1">
    <source>
        <dbReference type="ARBA" id="ARBA00004245"/>
    </source>
</evidence>
<proteinExistence type="predicted"/>
<evidence type="ECO:0000256" key="3">
    <source>
        <dbReference type="ARBA" id="ARBA00023212"/>
    </source>
</evidence>